<dbReference type="Pfam" id="PF19519">
    <property type="entry name" value="DUF6051"/>
    <property type="match status" value="1"/>
</dbReference>
<dbReference type="InterPro" id="IPR046114">
    <property type="entry name" value="DUF6051"/>
</dbReference>
<proteinExistence type="predicted"/>
<evidence type="ECO:0000313" key="2">
    <source>
        <dbReference type="Proteomes" id="UP000181976"/>
    </source>
</evidence>
<dbReference type="OrthoDB" id="5521540at2"/>
<protein>
    <recommendedName>
        <fullName evidence="3">Alpha/beta hydrolase</fullName>
    </recommendedName>
</protein>
<dbReference type="AlphaFoldDB" id="A0A1I1VER3"/>
<gene>
    <name evidence="1" type="ORF">SAMN05444380_102153</name>
</gene>
<dbReference type="InParanoid" id="A0A1I1VER3"/>
<reference evidence="1 2" key="1">
    <citation type="submission" date="2016-10" db="EMBL/GenBank/DDBJ databases">
        <authorList>
            <person name="de Groot N.N."/>
        </authorList>
    </citation>
    <scope>NUCLEOTIDE SEQUENCE [LARGE SCALE GENOMIC DNA]</scope>
    <source>
        <strain evidence="1 2">DSM 19012</strain>
    </source>
</reference>
<evidence type="ECO:0000313" key="1">
    <source>
        <dbReference type="EMBL" id="SFD81487.1"/>
    </source>
</evidence>
<dbReference type="eggNOG" id="ENOG502ZAI8">
    <property type="taxonomic scope" value="Bacteria"/>
</dbReference>
<dbReference type="Proteomes" id="UP000181976">
    <property type="component" value="Unassembled WGS sequence"/>
</dbReference>
<accession>A0A1I1VER3</accession>
<name>A0A1I1VER3_9BACT</name>
<keyword evidence="2" id="KW-1185">Reference proteome</keyword>
<sequence>MFIFQELHIQLKKQFNLNEPVHPVDDNVVIHTFPFESKSLKDQSSVLLNSNFDDSINSLDLFDINNNKNQYFRYSVFEPVKRQDRNRAILLLHGLNERSWEKYLSWAYVLALETGIPVILFPLANHINRSPISWSVPRQMIKVVGLREKSYGKIRNSTFVNAALSERMDLVPELFVYSGIQSVADLVTLSQQIIRGKHPLFNAGTAVDFFSYSIGAFVTEVLLLSNPFNLYDDSRAFFFCGGSTFDQMDGRSRTILDDRAFERLKTFLLQTDFSALKRKFPGFLMPVGEMIWDAFTSVISLERFRKKPVKTLQRVIQNIKAIGLKKDLVIPGEAIYKTLKIDPKSNVRVIDFDFSYSHEAPFPIANNAVSWKVDRSFKNIFNEASGYFLDRS</sequence>
<evidence type="ECO:0008006" key="3">
    <source>
        <dbReference type="Google" id="ProtNLM"/>
    </source>
</evidence>
<dbReference type="RefSeq" id="WP_010528709.1">
    <property type="nucleotide sequence ID" value="NZ_AFSL01000095.1"/>
</dbReference>
<dbReference type="EMBL" id="FONA01000002">
    <property type="protein sequence ID" value="SFD81487.1"/>
    <property type="molecule type" value="Genomic_DNA"/>
</dbReference>
<organism evidence="1 2">
    <name type="scientific">Thermophagus xiamenensis</name>
    <dbReference type="NCBI Taxonomy" id="385682"/>
    <lineage>
        <taxon>Bacteria</taxon>
        <taxon>Pseudomonadati</taxon>
        <taxon>Bacteroidota</taxon>
        <taxon>Bacteroidia</taxon>
        <taxon>Marinilabiliales</taxon>
        <taxon>Marinilabiliaceae</taxon>
        <taxon>Thermophagus</taxon>
    </lineage>
</organism>